<dbReference type="AlphaFoldDB" id="A0A3S5CLZ7"/>
<proteinExistence type="predicted"/>
<evidence type="ECO:0000313" key="1">
    <source>
        <dbReference type="EMBL" id="VEL19573.1"/>
    </source>
</evidence>
<comment type="caution">
    <text evidence="1">The sequence shown here is derived from an EMBL/GenBank/DDBJ whole genome shotgun (WGS) entry which is preliminary data.</text>
</comment>
<reference evidence="1" key="1">
    <citation type="submission" date="2018-11" db="EMBL/GenBank/DDBJ databases">
        <authorList>
            <consortium name="Pathogen Informatics"/>
        </authorList>
    </citation>
    <scope>NUCLEOTIDE SEQUENCE</scope>
</reference>
<evidence type="ECO:0000313" key="2">
    <source>
        <dbReference type="Proteomes" id="UP000784294"/>
    </source>
</evidence>
<gene>
    <name evidence="1" type="ORF">PXEA_LOCUS13013</name>
</gene>
<dbReference type="EMBL" id="CAAALY010042184">
    <property type="protein sequence ID" value="VEL19573.1"/>
    <property type="molecule type" value="Genomic_DNA"/>
</dbReference>
<keyword evidence="2" id="KW-1185">Reference proteome</keyword>
<dbReference type="Proteomes" id="UP000784294">
    <property type="component" value="Unassembled WGS sequence"/>
</dbReference>
<organism evidence="1 2">
    <name type="scientific">Protopolystoma xenopodis</name>
    <dbReference type="NCBI Taxonomy" id="117903"/>
    <lineage>
        <taxon>Eukaryota</taxon>
        <taxon>Metazoa</taxon>
        <taxon>Spiralia</taxon>
        <taxon>Lophotrochozoa</taxon>
        <taxon>Platyhelminthes</taxon>
        <taxon>Monogenea</taxon>
        <taxon>Polyopisthocotylea</taxon>
        <taxon>Polystomatidea</taxon>
        <taxon>Polystomatidae</taxon>
        <taxon>Protopolystoma</taxon>
    </lineage>
</organism>
<sequence length="87" mass="9881">MNEARGGRWTPSRMVAYAMCYTWPTWRARPWQPGCHAYAPLVRQSLCLVCCQRVIECRAKPADLVNRCHKLLLQIGDCAYSSGGPRP</sequence>
<name>A0A3S5CLZ7_9PLAT</name>
<accession>A0A3S5CLZ7</accession>
<protein>
    <submittedName>
        <fullName evidence="1">Uncharacterized protein</fullName>
    </submittedName>
</protein>